<feature type="transmembrane region" description="Helical" evidence="6">
    <location>
        <begin position="270"/>
        <end position="292"/>
    </location>
</feature>
<evidence type="ECO:0000256" key="2">
    <source>
        <dbReference type="ARBA" id="ARBA00022692"/>
    </source>
</evidence>
<evidence type="ECO:0000313" key="8">
    <source>
        <dbReference type="EMBL" id="EEN46067.1"/>
    </source>
</evidence>
<feature type="transmembrane region" description="Helical" evidence="6">
    <location>
        <begin position="87"/>
        <end position="106"/>
    </location>
</feature>
<dbReference type="InParanoid" id="C3ZNA4"/>
<feature type="transmembrane region" description="Helical" evidence="6">
    <location>
        <begin position="126"/>
        <end position="142"/>
    </location>
</feature>
<feature type="compositionally biased region" description="Basic and acidic residues" evidence="5">
    <location>
        <begin position="377"/>
        <end position="398"/>
    </location>
</feature>
<dbReference type="InterPro" id="IPR029020">
    <property type="entry name" value="Ammonium/urea_transptr"/>
</dbReference>
<feature type="compositionally biased region" description="Polar residues" evidence="5">
    <location>
        <begin position="399"/>
        <end position="413"/>
    </location>
</feature>
<dbReference type="Gene3D" id="1.10.3430.10">
    <property type="entry name" value="Ammonium transporter AmtB like domains"/>
    <property type="match status" value="2"/>
</dbReference>
<dbReference type="PANTHER" id="PTHR11730:SF58">
    <property type="entry name" value="AMMONIUM TRANSPORTER"/>
    <property type="match status" value="1"/>
</dbReference>
<sequence>METCRSGGLSSTGHPSSKPEQKRQPARFGRDYGTNPFCGWGSLFVTAPDVRLQSWQYAHFLHHLSYVTMATTLVSGAMAGKMRLKAYMVYCIVNVLMLVFPMHWVWAQNGWLKQLGATDASGAGPVHVIAGTHSLVLATLMLRTRKEKSNPENQPAPRESPQKMLIGTCLLCYYFNKGRIKTGDLTQGILGSLVGVSGISRVTHPWAAVIIGGVSSALAYFVPVGLNKLKVNDPVNGVAVHGACGLWGVLSVGIFGVLELEGQPNTYRSMIEGGGLYLFGVQTLEAVILIFWSAGTSVAVFKVIDVTIGLSVTPEVEKGGLDLYEHGVGEIQELASAPRAPGEPPAEPSEKPEKKEEKEKRGKVNEEKDGYNSSSEARQEKSEEDVPVKTHVRREKDVTNVSHVNEKSTTPTRTPGVRVGTDSRQAPTNLKRHKVEVHRSTDVIEAEKTSNVIGSVVGDQEEITLRHSVEDGTISKKNSLEREDSGYDSATRSTSKTTSLEKKDISYDSEIETIPKTFASETKGNSCDSGNGSEEDTAKKGSRRLRSIKGSISKACSIIFSNDSTLSTIQETSTDGERESIGNDPDLRKSILKSILDRKSVSLKRREKVLRFLEGDRVTYPATDTFPRISRGQTMTFMFHDSD</sequence>
<dbReference type="GO" id="GO:0016020">
    <property type="term" value="C:membrane"/>
    <property type="evidence" value="ECO:0007669"/>
    <property type="project" value="UniProtKB-SubCell"/>
</dbReference>
<feature type="compositionally biased region" description="Polar residues" evidence="5">
    <location>
        <begin position="488"/>
        <end position="498"/>
    </location>
</feature>
<dbReference type="InterPro" id="IPR024041">
    <property type="entry name" value="NH4_transpt_AmtB-like_dom"/>
</dbReference>
<feature type="domain" description="Ammonium transporter AmtB-like" evidence="7">
    <location>
        <begin position="174"/>
        <end position="327"/>
    </location>
</feature>
<dbReference type="FunFam" id="1.10.3430.10:FF:000043">
    <property type="entry name" value="Uncharacterized protein"/>
    <property type="match status" value="1"/>
</dbReference>
<organism>
    <name type="scientific">Branchiostoma floridae</name>
    <name type="common">Florida lancelet</name>
    <name type="synonym">Amphioxus</name>
    <dbReference type="NCBI Taxonomy" id="7739"/>
    <lineage>
        <taxon>Eukaryota</taxon>
        <taxon>Metazoa</taxon>
        <taxon>Chordata</taxon>
        <taxon>Cephalochordata</taxon>
        <taxon>Leptocardii</taxon>
        <taxon>Amphioxiformes</taxon>
        <taxon>Branchiostomatidae</taxon>
        <taxon>Branchiostoma</taxon>
    </lineage>
</organism>
<evidence type="ECO:0000256" key="5">
    <source>
        <dbReference type="SAM" id="MobiDB-lite"/>
    </source>
</evidence>
<feature type="region of interest" description="Disordered" evidence="5">
    <location>
        <begin position="514"/>
        <end position="544"/>
    </location>
</feature>
<dbReference type="EMBL" id="GG666649">
    <property type="protein sequence ID" value="EEN46067.1"/>
    <property type="molecule type" value="Genomic_DNA"/>
</dbReference>
<keyword evidence="4 6" id="KW-0472">Membrane</keyword>
<accession>C3ZNA4</accession>
<dbReference type="PANTHER" id="PTHR11730">
    <property type="entry name" value="AMMONIUM TRANSPORTER"/>
    <property type="match status" value="1"/>
</dbReference>
<feature type="compositionally biased region" description="Basic and acidic residues" evidence="5">
    <location>
        <begin position="468"/>
        <end position="485"/>
    </location>
</feature>
<dbReference type="Pfam" id="PF00909">
    <property type="entry name" value="Ammonium_transp"/>
    <property type="match status" value="1"/>
</dbReference>
<gene>
    <name evidence="8" type="ORF">BRAFLDRAFT_101582</name>
</gene>
<feature type="region of interest" description="Disordered" evidence="5">
    <location>
        <begin position="468"/>
        <end position="502"/>
    </location>
</feature>
<evidence type="ECO:0000256" key="6">
    <source>
        <dbReference type="SAM" id="Phobius"/>
    </source>
</evidence>
<comment type="subcellular location">
    <subcellularLocation>
        <location evidence="1">Membrane</location>
        <topology evidence="1">Multi-pass membrane protein</topology>
    </subcellularLocation>
</comment>
<evidence type="ECO:0000256" key="3">
    <source>
        <dbReference type="ARBA" id="ARBA00022989"/>
    </source>
</evidence>
<name>C3ZNA4_BRAFL</name>
<feature type="compositionally biased region" description="Basic and acidic residues" evidence="5">
    <location>
        <begin position="348"/>
        <end position="370"/>
    </location>
</feature>
<evidence type="ECO:0000259" key="7">
    <source>
        <dbReference type="Pfam" id="PF00909"/>
    </source>
</evidence>
<feature type="transmembrane region" description="Helical" evidence="6">
    <location>
        <begin position="238"/>
        <end position="258"/>
    </location>
</feature>
<reference evidence="8" key="1">
    <citation type="journal article" date="2008" name="Nature">
        <title>The amphioxus genome and the evolution of the chordate karyotype.</title>
        <authorList>
            <consortium name="US DOE Joint Genome Institute (JGI-PGF)"/>
            <person name="Putnam N.H."/>
            <person name="Butts T."/>
            <person name="Ferrier D.E.K."/>
            <person name="Furlong R.F."/>
            <person name="Hellsten U."/>
            <person name="Kawashima T."/>
            <person name="Robinson-Rechavi M."/>
            <person name="Shoguchi E."/>
            <person name="Terry A."/>
            <person name="Yu J.-K."/>
            <person name="Benito-Gutierrez E.L."/>
            <person name="Dubchak I."/>
            <person name="Garcia-Fernandez J."/>
            <person name="Gibson-Brown J.J."/>
            <person name="Grigoriev I.V."/>
            <person name="Horton A.C."/>
            <person name="de Jong P.J."/>
            <person name="Jurka J."/>
            <person name="Kapitonov V.V."/>
            <person name="Kohara Y."/>
            <person name="Kuroki Y."/>
            <person name="Lindquist E."/>
            <person name="Lucas S."/>
            <person name="Osoegawa K."/>
            <person name="Pennacchio L.A."/>
            <person name="Salamov A.A."/>
            <person name="Satou Y."/>
            <person name="Sauka-Spengler T."/>
            <person name="Schmutz J."/>
            <person name="Shin-I T."/>
            <person name="Toyoda A."/>
            <person name="Bronner-Fraser M."/>
            <person name="Fujiyama A."/>
            <person name="Holland L.Z."/>
            <person name="Holland P.W.H."/>
            <person name="Satoh N."/>
            <person name="Rokhsar D.S."/>
        </authorList>
    </citation>
    <scope>NUCLEOTIDE SEQUENCE [LARGE SCALE GENOMIC DNA]</scope>
    <source>
        <strain evidence="8">S238N-H82</strain>
        <tissue evidence="8">Testes</tissue>
    </source>
</reference>
<protein>
    <recommendedName>
        <fullName evidence="7">Ammonium transporter AmtB-like domain-containing protein</fullName>
    </recommendedName>
</protein>
<feature type="transmembrane region" description="Helical" evidence="6">
    <location>
        <begin position="206"/>
        <end position="226"/>
    </location>
</feature>
<feature type="region of interest" description="Disordered" evidence="5">
    <location>
        <begin position="334"/>
        <end position="431"/>
    </location>
</feature>
<evidence type="ECO:0000256" key="1">
    <source>
        <dbReference type="ARBA" id="ARBA00004141"/>
    </source>
</evidence>
<dbReference type="SUPFAM" id="SSF111352">
    <property type="entry name" value="Ammonium transporter"/>
    <property type="match status" value="1"/>
</dbReference>
<proteinExistence type="predicted"/>
<dbReference type="GO" id="GO:0008519">
    <property type="term" value="F:ammonium channel activity"/>
    <property type="evidence" value="ECO:0007669"/>
    <property type="project" value="InterPro"/>
</dbReference>
<feature type="region of interest" description="Disordered" evidence="5">
    <location>
        <begin position="1"/>
        <end position="26"/>
    </location>
</feature>
<evidence type="ECO:0000256" key="4">
    <source>
        <dbReference type="ARBA" id="ARBA00023136"/>
    </source>
</evidence>
<feature type="compositionally biased region" description="Polar residues" evidence="5">
    <location>
        <begin position="519"/>
        <end position="532"/>
    </location>
</feature>
<keyword evidence="3 6" id="KW-1133">Transmembrane helix</keyword>
<dbReference type="eggNOG" id="KOG0682">
    <property type="taxonomic scope" value="Eukaryota"/>
</dbReference>
<keyword evidence="2 6" id="KW-0812">Transmembrane</keyword>
<dbReference type="AlphaFoldDB" id="C3ZNA4"/>